<dbReference type="PANTHER" id="PTHR11012">
    <property type="entry name" value="PROTEIN KINASE-LIKE DOMAIN-CONTAINING"/>
    <property type="match status" value="1"/>
</dbReference>
<gene>
    <name evidence="2" type="ORF">ACAOBT_LOCUS28666</name>
</gene>
<keyword evidence="3" id="KW-1185">Reference proteome</keyword>
<evidence type="ECO:0000259" key="1">
    <source>
        <dbReference type="SMART" id="SM00587"/>
    </source>
</evidence>
<dbReference type="AlphaFoldDB" id="A0A9P0M4I3"/>
<dbReference type="OrthoDB" id="190089at2759"/>
<evidence type="ECO:0000313" key="3">
    <source>
        <dbReference type="Proteomes" id="UP001152888"/>
    </source>
</evidence>
<dbReference type="InterPro" id="IPR015897">
    <property type="entry name" value="CHK_kinase-like"/>
</dbReference>
<dbReference type="InterPro" id="IPR004119">
    <property type="entry name" value="EcKL"/>
</dbReference>
<protein>
    <recommendedName>
        <fullName evidence="1">CHK kinase-like domain-containing protein</fullName>
    </recommendedName>
</protein>
<dbReference type="Pfam" id="PF02958">
    <property type="entry name" value="EcKL"/>
    <property type="match status" value="1"/>
</dbReference>
<dbReference type="PANTHER" id="PTHR11012:SF48">
    <property type="entry name" value="CHK KINASE-LIKE DOMAIN-CONTAINING PROTEIN-RELATED"/>
    <property type="match status" value="1"/>
</dbReference>
<dbReference type="SUPFAM" id="SSF56112">
    <property type="entry name" value="Protein kinase-like (PK-like)"/>
    <property type="match status" value="1"/>
</dbReference>
<dbReference type="SMART" id="SM00587">
    <property type="entry name" value="CHK"/>
    <property type="match status" value="1"/>
</dbReference>
<dbReference type="Proteomes" id="UP001152888">
    <property type="component" value="Unassembled WGS sequence"/>
</dbReference>
<proteinExistence type="predicted"/>
<dbReference type="Gene3D" id="3.90.1200.10">
    <property type="match status" value="1"/>
</dbReference>
<sequence length="606" mass="71655">MTNVCSNKMTLIGTVSENHVVLLDWEPDVTFIDEKKFEYIASNIPKIPLKRLSKDDFKDSIMKLAGLDVEKLKLEIYGKIFYVEQKRYNVRVPAVYDFLCEMFFHLETYEDFYELTESFYHKRILSDYGVNKEQFRAQVRLFLPYAKVEVLYHQLCKEEEKLPATLHHRRRSKDQRLADIEKAALDVEEYFMFPELYREECYLILENIYRSAEPKLIGFDIVKANGLPGNLGKYFKIRLTAKHDKQIQTHNLFAKMIDKDDELISAFAILPFKKERYFFETMLACFKESGMEDLTDFCPKCCFARNDMIVFEDISIDGYSSWNYHVSVSYKWLVTTIKLLAKLHGASIVLEEKLSKKFGRIVRLDEEFPELTCEAAFIENVEYKPFRDCYKRSVYEYLLSKFPEVSRVIQMDNLKENVKTACDSMYEVVKQSEKIRNVLNHGDMWGANIMYKEDQDTGAPSAYLIDFQITRYCPPSLDLMFLLYTNTDRATRLEHMEDLIQLYYKELTDILSSYDINIGDIFTFGQLLVSCKDVEPAMICTAIMYGEVMLMPEDFRKEMRSDKERERHFNVVDKVPELEKLWEYEPFKVRIKGLIEDLIQIYHDEV</sequence>
<accession>A0A9P0M4I3</accession>
<dbReference type="InterPro" id="IPR011009">
    <property type="entry name" value="Kinase-like_dom_sf"/>
</dbReference>
<reference evidence="2" key="1">
    <citation type="submission" date="2022-03" db="EMBL/GenBank/DDBJ databases">
        <authorList>
            <person name="Sayadi A."/>
        </authorList>
    </citation>
    <scope>NUCLEOTIDE SEQUENCE</scope>
</reference>
<comment type="caution">
    <text evidence="2">The sequence shown here is derived from an EMBL/GenBank/DDBJ whole genome shotgun (WGS) entry which is preliminary data.</text>
</comment>
<evidence type="ECO:0000313" key="2">
    <source>
        <dbReference type="EMBL" id="CAH2005652.1"/>
    </source>
</evidence>
<dbReference type="EMBL" id="CAKOFQ010007651">
    <property type="protein sequence ID" value="CAH2005652.1"/>
    <property type="molecule type" value="Genomic_DNA"/>
</dbReference>
<feature type="domain" description="CHK kinase-like" evidence="1">
    <location>
        <begin position="309"/>
        <end position="513"/>
    </location>
</feature>
<organism evidence="2 3">
    <name type="scientific">Acanthoscelides obtectus</name>
    <name type="common">Bean weevil</name>
    <name type="synonym">Bruchus obtectus</name>
    <dbReference type="NCBI Taxonomy" id="200917"/>
    <lineage>
        <taxon>Eukaryota</taxon>
        <taxon>Metazoa</taxon>
        <taxon>Ecdysozoa</taxon>
        <taxon>Arthropoda</taxon>
        <taxon>Hexapoda</taxon>
        <taxon>Insecta</taxon>
        <taxon>Pterygota</taxon>
        <taxon>Neoptera</taxon>
        <taxon>Endopterygota</taxon>
        <taxon>Coleoptera</taxon>
        <taxon>Polyphaga</taxon>
        <taxon>Cucujiformia</taxon>
        <taxon>Chrysomeloidea</taxon>
        <taxon>Chrysomelidae</taxon>
        <taxon>Bruchinae</taxon>
        <taxon>Bruchini</taxon>
        <taxon>Acanthoscelides</taxon>
    </lineage>
</organism>
<name>A0A9P0M4I3_ACAOB</name>